<dbReference type="AlphaFoldDB" id="A0A081B0X6"/>
<dbReference type="Proteomes" id="UP000028582">
    <property type="component" value="Unassembled WGS sequence"/>
</dbReference>
<feature type="domain" description="Glycoside hydrolase family 5" evidence="5">
    <location>
        <begin position="96"/>
        <end position="157"/>
    </location>
</feature>
<dbReference type="PANTHER" id="PTHR31308">
    <property type="match status" value="1"/>
</dbReference>
<proteinExistence type="inferred from homology"/>
<evidence type="ECO:0000256" key="4">
    <source>
        <dbReference type="SAM" id="Phobius"/>
    </source>
</evidence>
<dbReference type="OrthoDB" id="9971853at2759"/>
<dbReference type="InterPro" id="IPR017853">
    <property type="entry name" value="GH"/>
</dbReference>
<dbReference type="InterPro" id="IPR052066">
    <property type="entry name" value="Glycosphingolipid_Hydrolases"/>
</dbReference>
<organism evidence="7 8">
    <name type="scientific">Phytophthora nicotianae P1976</name>
    <dbReference type="NCBI Taxonomy" id="1317066"/>
    <lineage>
        <taxon>Eukaryota</taxon>
        <taxon>Sar</taxon>
        <taxon>Stramenopiles</taxon>
        <taxon>Oomycota</taxon>
        <taxon>Peronosporomycetes</taxon>
        <taxon>Peronosporales</taxon>
        <taxon>Peronosporaceae</taxon>
        <taxon>Phytophthora</taxon>
    </lineage>
</organism>
<comment type="caution">
    <text evidence="7">The sequence shown here is derived from an EMBL/GenBank/DDBJ whole genome shotgun (WGS) entry which is preliminary data.</text>
</comment>
<keyword evidence="2" id="KW-0378">Hydrolase</keyword>
<dbReference type="Gene3D" id="3.20.20.80">
    <property type="entry name" value="Glycosidases"/>
    <property type="match status" value="2"/>
</dbReference>
<accession>A0A081B0X6</accession>
<keyword evidence="4" id="KW-0472">Membrane</keyword>
<keyword evidence="4" id="KW-1133">Transmembrane helix</keyword>
<evidence type="ECO:0000259" key="6">
    <source>
        <dbReference type="Pfam" id="PF18564"/>
    </source>
</evidence>
<dbReference type="InterPro" id="IPR001547">
    <property type="entry name" value="Glyco_hydro_5"/>
</dbReference>
<dbReference type="GO" id="GO:0008422">
    <property type="term" value="F:beta-glucosidase activity"/>
    <property type="evidence" value="ECO:0007669"/>
    <property type="project" value="TreeGrafter"/>
</dbReference>
<evidence type="ECO:0000313" key="8">
    <source>
        <dbReference type="Proteomes" id="UP000028582"/>
    </source>
</evidence>
<comment type="similarity">
    <text evidence="1">Belongs to the glycosyl hydrolase 5 (cellulase A) family.</text>
</comment>
<evidence type="ECO:0000256" key="3">
    <source>
        <dbReference type="ARBA" id="ARBA00023295"/>
    </source>
</evidence>
<dbReference type="InterPro" id="IPR013780">
    <property type="entry name" value="Glyco_hydro_b"/>
</dbReference>
<feature type="transmembrane region" description="Helical" evidence="4">
    <location>
        <begin position="692"/>
        <end position="709"/>
    </location>
</feature>
<protein>
    <recommendedName>
        <fullName evidence="9">Glycoside hydrolase family 5 domain-containing protein</fullName>
    </recommendedName>
</protein>
<reference evidence="7 8" key="1">
    <citation type="submission" date="2013-11" db="EMBL/GenBank/DDBJ databases">
        <title>The Genome Sequence of Phytophthora parasitica P1976.</title>
        <authorList>
            <consortium name="The Broad Institute Genomics Platform"/>
            <person name="Russ C."/>
            <person name="Tyler B."/>
            <person name="Panabieres F."/>
            <person name="Shan W."/>
            <person name="Tripathy S."/>
            <person name="Grunwald N."/>
            <person name="Machado M."/>
            <person name="Johnson C.S."/>
            <person name="Walker B."/>
            <person name="Young S."/>
            <person name="Zeng Q."/>
            <person name="Gargeya S."/>
            <person name="Fitzgerald M."/>
            <person name="Haas B."/>
            <person name="Abouelleil A."/>
            <person name="Allen A.W."/>
            <person name="Alvarado L."/>
            <person name="Arachchi H.M."/>
            <person name="Berlin A.M."/>
            <person name="Chapman S.B."/>
            <person name="Gainer-Dewar J."/>
            <person name="Goldberg J."/>
            <person name="Griggs A."/>
            <person name="Gujja S."/>
            <person name="Hansen M."/>
            <person name="Howarth C."/>
            <person name="Imamovic A."/>
            <person name="Ireland A."/>
            <person name="Larimer J."/>
            <person name="McCowan C."/>
            <person name="Murphy C."/>
            <person name="Pearson M."/>
            <person name="Poon T.W."/>
            <person name="Priest M."/>
            <person name="Roberts A."/>
            <person name="Saif S."/>
            <person name="Shea T."/>
            <person name="Sisk P."/>
            <person name="Sykes S."/>
            <person name="Wortman J."/>
            <person name="Nusbaum C."/>
            <person name="Birren B."/>
        </authorList>
    </citation>
    <scope>NUCLEOTIDE SEQUENCE [LARGE SCALE GENOMIC DNA]</scope>
    <source>
        <strain evidence="7 8">P1976</strain>
    </source>
</reference>
<dbReference type="GO" id="GO:1901136">
    <property type="term" value="P:carbohydrate derivative catabolic process"/>
    <property type="evidence" value="ECO:0007669"/>
    <property type="project" value="UniProtKB-ARBA"/>
</dbReference>
<evidence type="ECO:0000256" key="1">
    <source>
        <dbReference type="ARBA" id="ARBA00005641"/>
    </source>
</evidence>
<evidence type="ECO:0000313" key="7">
    <source>
        <dbReference type="EMBL" id="ETO84787.1"/>
    </source>
</evidence>
<gene>
    <name evidence="7" type="ORF">F444_01318</name>
</gene>
<keyword evidence="3" id="KW-0326">Glycosidase</keyword>
<dbReference type="GO" id="GO:0016042">
    <property type="term" value="P:lipid catabolic process"/>
    <property type="evidence" value="ECO:0007669"/>
    <property type="project" value="UniProtKB-ARBA"/>
</dbReference>
<dbReference type="PROSITE" id="PS00659">
    <property type="entry name" value="GLYCOSYL_HYDROL_F5"/>
    <property type="match status" value="1"/>
</dbReference>
<evidence type="ECO:0000259" key="5">
    <source>
        <dbReference type="Pfam" id="PF00150"/>
    </source>
</evidence>
<sequence>MPMAVAPSFDPLPTAPRVAMLPTTNANAVSIRNGHFVDAQGRVRLLRGVNVGGSSKLPYGYQHTDRHSSSSFFDGARSVSFVNRPFPLSEAPMHFARLQRWGLTLLRFVVTWEAIEHAGPGVYDREYLRYIRDIIAIAADYGLSIYVDPHQDVWSRWTGGDGAPMWTLEAVGLEPRGFEATKAALCVETCGLEVAKYPKMIWPTNYFKMACATMFSLFWGGSKCAPSCRVNGIPVQEYLQSHYLNAMAELAEALKGLTNIVGFGTMNEPSSGYLGLEDLSKHFHHGELKYDLAPTPFQGMALADGYQQVIQRWSNGANQHVLGRPDELVTVDPNGVRAWQQGRRCIWREEGIWDVDSVTGQPVLLRPDHFAGIMYGRDCYVPFAARFAERIRSILPHILLFVEMPPLEFSIDEFPEIDDVLIPRAVNATHWYDGVTLFLRAWRPYFTVDPRTKCPAFGYAAVRRTHMKQLAGIKGYGSEQMNNAPTLIGETGIPFNMHSGKAFRSGGFSAQVGALDNTISCLEASLVSFTLWCYTSDNCNGYGDQWNLEDLSLISMDKPIRSGAQLSVPERDSCGRAVHAFARPYATRIAGTPSKSEFNLDRVRYELEFFSDPAKSNEVAMHPTEIFVPQLQYPRGYTVEISDGHFSVQSHDGWDIVSYLHDPSKVNHWFVITSKDLNIEKRRQARIVRRRIMITPLVALGVYMLYLIFG</sequence>
<name>A0A081B0X6_PHYNI</name>
<dbReference type="PANTHER" id="PTHR31308:SF5">
    <property type="entry name" value="ERGOSTERYL-BETA-GLUCOSIDASE"/>
    <property type="match status" value="1"/>
</dbReference>
<dbReference type="InterPro" id="IPR041036">
    <property type="entry name" value="GH5_C"/>
</dbReference>
<dbReference type="Pfam" id="PF18564">
    <property type="entry name" value="Glyco_hydro_5_C"/>
    <property type="match status" value="1"/>
</dbReference>
<feature type="domain" description="Glycoside hydrolase family 5 C-terminal" evidence="6">
    <location>
        <begin position="583"/>
        <end position="669"/>
    </location>
</feature>
<dbReference type="GO" id="GO:0000272">
    <property type="term" value="P:polysaccharide catabolic process"/>
    <property type="evidence" value="ECO:0007669"/>
    <property type="project" value="InterPro"/>
</dbReference>
<keyword evidence="4" id="KW-0812">Transmembrane</keyword>
<dbReference type="EMBL" id="ANJA01000236">
    <property type="protein sequence ID" value="ETO84787.1"/>
    <property type="molecule type" value="Genomic_DNA"/>
</dbReference>
<dbReference type="Gene3D" id="2.60.40.1180">
    <property type="entry name" value="Golgi alpha-mannosidase II"/>
    <property type="match status" value="1"/>
</dbReference>
<dbReference type="InterPro" id="IPR018087">
    <property type="entry name" value="Glyco_hydro_5_CS"/>
</dbReference>
<evidence type="ECO:0008006" key="9">
    <source>
        <dbReference type="Google" id="ProtNLM"/>
    </source>
</evidence>
<evidence type="ECO:0000256" key="2">
    <source>
        <dbReference type="ARBA" id="ARBA00022801"/>
    </source>
</evidence>
<dbReference type="Pfam" id="PF00150">
    <property type="entry name" value="Cellulase"/>
    <property type="match status" value="1"/>
</dbReference>
<dbReference type="SUPFAM" id="SSF51445">
    <property type="entry name" value="(Trans)glycosidases"/>
    <property type="match status" value="1"/>
</dbReference>